<keyword evidence="1" id="KW-0732">Signal</keyword>
<protein>
    <recommendedName>
        <fullName evidence="4">Cohesin domain-containing protein</fullName>
    </recommendedName>
</protein>
<accession>A0A1U9NGL3</accession>
<proteinExistence type="predicted"/>
<reference evidence="3" key="1">
    <citation type="submission" date="2017-02" db="EMBL/GenBank/DDBJ databases">
        <title>Comparative genomics and description of representatives of a novel lineage of planctomycetes thriving in anoxic sediments.</title>
        <authorList>
            <person name="Spring S."/>
            <person name="Bunk B."/>
            <person name="Sproer C."/>
        </authorList>
    </citation>
    <scope>NUCLEOTIDE SEQUENCE [LARGE SCALE GENOMIC DNA]</scope>
    <source>
        <strain evidence="3">ST-NAGAB-D1</strain>
    </source>
</reference>
<dbReference type="RefSeq" id="WP_146659007.1">
    <property type="nucleotide sequence ID" value="NZ_CP019791.1"/>
</dbReference>
<gene>
    <name evidence="2" type="ORF">STSP2_00209</name>
</gene>
<sequence length="289" mass="30100" precursor="true">MKKLAMCLVVLAMAVPTFAADVDFAFTDNGDGTGTLSWTINAPDTEIVGMGLNVDATTGTVDAVAVDSFFDVFIDAAYSDPTLYDGATAPGQLGTPVALQGSAGTTTLPNASFAISVGHLEGTTDGAGIVLTSGAGAEGQLDVNATRGGVVDQNGDALTTNLPIAFSIAQPGGFPVDHPDYDEWVAVGSPESWVTDYQCEGDADGAREGSPFTGYYQVGVEDLNILIAGWKDTDYVDPATDPWIAADFDHAEEGSPFTGYYRVGVEDLNILISNWKDDTNLTGTCLDVQ</sequence>
<evidence type="ECO:0000313" key="2">
    <source>
        <dbReference type="EMBL" id="AQT67069.1"/>
    </source>
</evidence>
<dbReference type="AlphaFoldDB" id="A0A1U9NGL3"/>
<organism evidence="2 3">
    <name type="scientific">Anaerohalosphaera lusitana</name>
    <dbReference type="NCBI Taxonomy" id="1936003"/>
    <lineage>
        <taxon>Bacteria</taxon>
        <taxon>Pseudomonadati</taxon>
        <taxon>Planctomycetota</taxon>
        <taxon>Phycisphaerae</taxon>
        <taxon>Sedimentisphaerales</taxon>
        <taxon>Anaerohalosphaeraceae</taxon>
        <taxon>Anaerohalosphaera</taxon>
    </lineage>
</organism>
<dbReference type="OrthoDB" id="300384at2"/>
<dbReference type="EMBL" id="CP019791">
    <property type="protein sequence ID" value="AQT67069.1"/>
    <property type="molecule type" value="Genomic_DNA"/>
</dbReference>
<feature type="chain" id="PRO_5013341559" description="Cohesin domain-containing protein" evidence="1">
    <location>
        <begin position="20"/>
        <end position="289"/>
    </location>
</feature>
<evidence type="ECO:0000313" key="3">
    <source>
        <dbReference type="Proteomes" id="UP000189674"/>
    </source>
</evidence>
<name>A0A1U9NGL3_9BACT</name>
<dbReference type="Proteomes" id="UP000189674">
    <property type="component" value="Chromosome"/>
</dbReference>
<feature type="signal peptide" evidence="1">
    <location>
        <begin position="1"/>
        <end position="19"/>
    </location>
</feature>
<dbReference type="KEGG" id="alus:STSP2_00209"/>
<evidence type="ECO:0008006" key="4">
    <source>
        <dbReference type="Google" id="ProtNLM"/>
    </source>
</evidence>
<keyword evidence="3" id="KW-1185">Reference proteome</keyword>
<evidence type="ECO:0000256" key="1">
    <source>
        <dbReference type="SAM" id="SignalP"/>
    </source>
</evidence>